<evidence type="ECO:0000313" key="3">
    <source>
        <dbReference type="Proteomes" id="UP000078343"/>
    </source>
</evidence>
<feature type="region of interest" description="Disordered" evidence="1">
    <location>
        <begin position="1"/>
        <end position="27"/>
    </location>
</feature>
<proteinExistence type="predicted"/>
<organism evidence="2 3">
    <name type="scientific">Fonsecaea erecta</name>
    <dbReference type="NCBI Taxonomy" id="1367422"/>
    <lineage>
        <taxon>Eukaryota</taxon>
        <taxon>Fungi</taxon>
        <taxon>Dikarya</taxon>
        <taxon>Ascomycota</taxon>
        <taxon>Pezizomycotina</taxon>
        <taxon>Eurotiomycetes</taxon>
        <taxon>Chaetothyriomycetidae</taxon>
        <taxon>Chaetothyriales</taxon>
        <taxon>Herpotrichiellaceae</taxon>
        <taxon>Fonsecaea</taxon>
    </lineage>
</organism>
<comment type="caution">
    <text evidence="2">The sequence shown here is derived from an EMBL/GenBank/DDBJ whole genome shotgun (WGS) entry which is preliminary data.</text>
</comment>
<keyword evidence="3" id="KW-1185">Reference proteome</keyword>
<feature type="compositionally biased region" description="Basic and acidic residues" evidence="1">
    <location>
        <begin position="540"/>
        <end position="549"/>
    </location>
</feature>
<feature type="compositionally biased region" description="Polar residues" evidence="1">
    <location>
        <begin position="522"/>
        <end position="533"/>
    </location>
</feature>
<feature type="compositionally biased region" description="Acidic residues" evidence="1">
    <location>
        <begin position="1031"/>
        <end position="1046"/>
    </location>
</feature>
<feature type="region of interest" description="Disordered" evidence="1">
    <location>
        <begin position="1004"/>
        <end position="1106"/>
    </location>
</feature>
<feature type="region of interest" description="Disordered" evidence="1">
    <location>
        <begin position="516"/>
        <end position="584"/>
    </location>
</feature>
<name>A0A178ZC34_9EURO</name>
<protein>
    <submittedName>
        <fullName evidence="2">Uncharacterized protein</fullName>
    </submittedName>
</protein>
<dbReference type="AlphaFoldDB" id="A0A178ZC34"/>
<accession>A0A178ZC34</accession>
<evidence type="ECO:0000256" key="1">
    <source>
        <dbReference type="SAM" id="MobiDB-lite"/>
    </source>
</evidence>
<feature type="compositionally biased region" description="Low complexity" evidence="1">
    <location>
        <begin position="1084"/>
        <end position="1106"/>
    </location>
</feature>
<dbReference type="GeneID" id="30012243"/>
<evidence type="ECO:0000313" key="2">
    <source>
        <dbReference type="EMBL" id="OAP57337.1"/>
    </source>
</evidence>
<dbReference type="OrthoDB" id="5421702at2759"/>
<gene>
    <name evidence="2" type="ORF">AYL99_08075</name>
</gene>
<dbReference type="EMBL" id="LVYI01000007">
    <property type="protein sequence ID" value="OAP57337.1"/>
    <property type="molecule type" value="Genomic_DNA"/>
</dbReference>
<reference evidence="2 3" key="1">
    <citation type="submission" date="2016-04" db="EMBL/GenBank/DDBJ databases">
        <title>Draft genome of Fonsecaea erecta CBS 125763.</title>
        <authorList>
            <person name="Weiss V.A."/>
            <person name="Vicente V.A."/>
            <person name="Raittz R.T."/>
            <person name="Moreno L.F."/>
            <person name="De Souza E.M."/>
            <person name="Pedrosa F.O."/>
            <person name="Steffens M.B."/>
            <person name="Faoro H."/>
            <person name="Tadra-Sfeir M.Z."/>
            <person name="Najafzadeh M.J."/>
            <person name="Felipe M.S."/>
            <person name="Teixeira M."/>
            <person name="Sun J."/>
            <person name="Xi L."/>
            <person name="Gomes R."/>
            <person name="De Azevedo C.M."/>
            <person name="Salgado C.G."/>
            <person name="Da Silva M.B."/>
            <person name="Nascimento M.F."/>
            <person name="Queiroz-Telles F."/>
            <person name="Attili D.S."/>
            <person name="Gorbushina A."/>
        </authorList>
    </citation>
    <scope>NUCLEOTIDE SEQUENCE [LARGE SCALE GENOMIC DNA]</scope>
    <source>
        <strain evidence="2 3">CBS 125763</strain>
    </source>
</reference>
<dbReference type="Proteomes" id="UP000078343">
    <property type="component" value="Unassembled WGS sequence"/>
</dbReference>
<feature type="compositionally biased region" description="Basic residues" evidence="1">
    <location>
        <begin position="1073"/>
        <end position="1082"/>
    </location>
</feature>
<dbReference type="RefSeq" id="XP_018690704.1">
    <property type="nucleotide sequence ID" value="XM_018839583.1"/>
</dbReference>
<sequence>MDALYYPHCTTPPSTTKETQQDPRPSHSVLTPVDYIYITTSLQTQDGEQDSVHEVGSSSLHSLPALDVHARTFVPGASEHGLEAVLNVHAVEFVPGALNNSMPSTPGLRQQSGNPYVFEAQQDFDPERLYQQRKRAETAANGPMLVQGFYFPTSSNRDDYVPSVFTAFRNYERFPLVKAEYKEQTPEERESARRSFVQSMHDGDKGIEGNEEEGDPWRMISTPQFDYQWFELAELQSLKCIHHFNVFGRPVLTKSGTAPATTIAILKSTPKHLSVTTPDGLWKSTVMACAQKLLDPVLYHGRKEVLHSLRGSALENAWIGRCKKTYSEHGWWVHDSYGPQEHHVMNDPLNPWLYPNRAEIVMINGISESFGHRVDIITAATREKEREDAARKAAFNARLRQGRNPSRLGLSCSTHEDVKEVPSFTSGPRTTSSSLRHPACRSLRQPTTIVLPVHEPADSSSEVVVGGRHTTGSSLPRDEWKRLLAAAEDRPVAACWADDEDEDWEESNVVPALSSLVAAPGNPQTSNDTTSADQEVEDTENLHDEDDHSVSSTASRTVEHSRAPSVSPGEPPDTSLPVSDHEDGLSEALTNEEGDDVCCGVDGAAGDPRPAFTGAHRTGNLEMELVEPASSVRTHASNIHARLDAIEEAMRTAAAPSASLVPESLAPPHFDSSYIPPPIPRDHGVDTRSKLPVVVLASAEPLPSELRPVVHQFPNGAITMTPSGQQLGLVRSHGVRFDQLPVNFGNAPFQHASVPPTRILSEEHGLAVETEIFSTEAETAAAYEVEDSPSVAAAAPQPQSTALVLYPGPVPLDNSMDRYFGGWNRLLANAGSSSEHFWQCGIRRFGVEASLDALAFDENECDQPSATSARVMANSADHGASVVEAIIGNMVPPDVAPTHNTECNAGVVSVVSPLTTAHEENQLSSAQEAALRPLPASIGLRWHRHDGRRVRFALPPPPAAPMSMASRSQWPDFSGVYRIPSSLPTVVSPSSTTWALTDEASRFSWTSSDDASEAEGREQGEDVVETQAGEEQGEMEEEKEEEDEEEVLHPMPHLPEFQRTRQDWQHASWNSTLRRRLTRRRPPAQEAQVRAQAQATSPQATSAKAKGLLKQSWQKIKAFITRKK</sequence>